<feature type="region of interest" description="Disordered" evidence="1">
    <location>
        <begin position="337"/>
        <end position="372"/>
    </location>
</feature>
<dbReference type="PANTHER" id="PTHR36723:SF1">
    <property type="entry name" value="F22C12.19"/>
    <property type="match status" value="1"/>
</dbReference>
<feature type="compositionally biased region" description="Polar residues" evidence="1">
    <location>
        <begin position="337"/>
        <end position="358"/>
    </location>
</feature>
<feature type="region of interest" description="Disordered" evidence="1">
    <location>
        <begin position="115"/>
        <end position="221"/>
    </location>
</feature>
<feature type="compositionally biased region" description="Polar residues" evidence="1">
    <location>
        <begin position="642"/>
        <end position="665"/>
    </location>
</feature>
<comment type="caution">
    <text evidence="2">The sequence shown here is derived from an EMBL/GenBank/DDBJ whole genome shotgun (WGS) entry which is preliminary data.</text>
</comment>
<keyword evidence="3" id="KW-1185">Reference proteome</keyword>
<dbReference type="AlphaFoldDB" id="A0AAV1RGN6"/>
<feature type="region of interest" description="Disordered" evidence="1">
    <location>
        <begin position="579"/>
        <end position="665"/>
    </location>
</feature>
<organism evidence="2 3">
    <name type="scientific">Dovyalis caffra</name>
    <dbReference type="NCBI Taxonomy" id="77055"/>
    <lineage>
        <taxon>Eukaryota</taxon>
        <taxon>Viridiplantae</taxon>
        <taxon>Streptophyta</taxon>
        <taxon>Embryophyta</taxon>
        <taxon>Tracheophyta</taxon>
        <taxon>Spermatophyta</taxon>
        <taxon>Magnoliopsida</taxon>
        <taxon>eudicotyledons</taxon>
        <taxon>Gunneridae</taxon>
        <taxon>Pentapetalae</taxon>
        <taxon>rosids</taxon>
        <taxon>fabids</taxon>
        <taxon>Malpighiales</taxon>
        <taxon>Salicaceae</taxon>
        <taxon>Flacourtieae</taxon>
        <taxon>Dovyalis</taxon>
    </lineage>
</organism>
<dbReference type="Proteomes" id="UP001314170">
    <property type="component" value="Unassembled WGS sequence"/>
</dbReference>
<proteinExistence type="predicted"/>
<accession>A0AAV1RGN6</accession>
<name>A0AAV1RGN6_9ROSI</name>
<protein>
    <submittedName>
        <fullName evidence="2">Uncharacterized protein</fullName>
    </submittedName>
</protein>
<evidence type="ECO:0000313" key="2">
    <source>
        <dbReference type="EMBL" id="CAK7335615.1"/>
    </source>
</evidence>
<evidence type="ECO:0000256" key="1">
    <source>
        <dbReference type="SAM" id="MobiDB-lite"/>
    </source>
</evidence>
<evidence type="ECO:0000313" key="3">
    <source>
        <dbReference type="Proteomes" id="UP001314170"/>
    </source>
</evidence>
<sequence>MDESAEENYPVNVVVAAAKKKNNLVMGSDELFGRDDDEDSNNNNIIRVSTVVVKEAVEVEESIFVSPRAASAASIQQCSSLFAQKDEMSSITASESTSWERVSPLEHRKQVIQMPSLPNGDTSKQLHCGGSNGLSWIPRPEEVQVQRRGGKVSRNSSGCSKRPRLSPLEDSTGPAGADDPKDSSDKLGPNPTKSDSHEKNQWGKRKNNFSSKRGDRRHSRVTVKTKYDSFSVKAGLASFGSAAGGNDFFGLCGLKTDVHDITKLVHDISLNDLLDGTYECPSLGKDKGKKATNTTESFLHSVGKACLILQFPGPAQFQNFVETDVCSSEKIPTCPSNSVSIVENGDSSATDISSSNKDSCNKPETPANLLDFSFDQPKDTLERLALPPPKDLESLLLDATKHPASSRHGPDPRPGKQTSRRASLPAFPWSHTFSGHSRTNSDAVKCLSSRSTCQGRWVRIGDSFNSPGSASDCFTNLESLAYDETLVPSQGPKLAVVENNVDSSKPCCGWGLSSSSAFITSHVLQESEGNLKSQGKVEHCPRLLEAAQTLYDIATHVATQNQDGIFRWPKKLSQKAMKARRAKSNEKPEDVFAASTSSMGSDHMMSRSGVDQITASKKPKLSTIGNKKDLGHINGLRKGPINWSTPKSSRSSPNKSIGDSITESRHSSTYILKQSCMMPPPAKVLNRTYNGQPKVRKLMQMD</sequence>
<gene>
    <name evidence="2" type="ORF">DCAF_LOCUS10613</name>
</gene>
<dbReference type="EMBL" id="CAWUPB010000994">
    <property type="protein sequence ID" value="CAK7335615.1"/>
    <property type="molecule type" value="Genomic_DNA"/>
</dbReference>
<dbReference type="PANTHER" id="PTHR36723">
    <property type="entry name" value="F22C12.19"/>
    <property type="match status" value="1"/>
</dbReference>
<feature type="region of interest" description="Disordered" evidence="1">
    <location>
        <begin position="401"/>
        <end position="422"/>
    </location>
</feature>
<reference evidence="2 3" key="1">
    <citation type="submission" date="2024-01" db="EMBL/GenBank/DDBJ databases">
        <authorList>
            <person name="Waweru B."/>
        </authorList>
    </citation>
    <scope>NUCLEOTIDE SEQUENCE [LARGE SCALE GENOMIC DNA]</scope>
</reference>